<protein>
    <submittedName>
        <fullName evidence="7">Uncharacterized 5xTM membrane BCR, YitT family COG1284</fullName>
    </submittedName>
</protein>
<evidence type="ECO:0000256" key="5">
    <source>
        <dbReference type="ARBA" id="ARBA00023136"/>
    </source>
</evidence>
<feature type="transmembrane region" description="Helical" evidence="6">
    <location>
        <begin position="55"/>
        <end position="73"/>
    </location>
</feature>
<evidence type="ECO:0000256" key="3">
    <source>
        <dbReference type="ARBA" id="ARBA00022692"/>
    </source>
</evidence>
<dbReference type="Proteomes" id="UP000184346">
    <property type="component" value="Unassembled WGS sequence"/>
</dbReference>
<feature type="transmembrane region" description="Helical" evidence="6">
    <location>
        <begin position="85"/>
        <end position="104"/>
    </location>
</feature>
<evidence type="ECO:0000256" key="4">
    <source>
        <dbReference type="ARBA" id="ARBA00022989"/>
    </source>
</evidence>
<accession>A0A1M5E7W1</accession>
<sequence length="203" mass="22088">MAQENGERHHLYEDLLAMLLGTLFVALGITFYTQSTLLTGSTAGLALLVQYATDARFGTIFFLINLPFYFLALKRLGLWFTLKTFVAVLLVSLFAQLTPGWIILSALHPLYAALMGGSLMGIGLLVLFRHRMSLGGIGILALYLQDRHGIRAGLFQLVVDGLILLAAFVVVAPTQVLLSVLGALAMNLIVAINHRPGRYIGMS</sequence>
<proteinExistence type="predicted"/>
<feature type="transmembrane region" description="Helical" evidence="6">
    <location>
        <begin position="110"/>
        <end position="128"/>
    </location>
</feature>
<keyword evidence="3 6" id="KW-0812">Transmembrane</keyword>
<reference evidence="7 8" key="1">
    <citation type="submission" date="2016-11" db="EMBL/GenBank/DDBJ databases">
        <authorList>
            <person name="Jaros S."/>
            <person name="Januszkiewicz K."/>
            <person name="Wedrychowicz H."/>
        </authorList>
    </citation>
    <scope>NUCLEOTIDE SEQUENCE [LARGE SCALE GENOMIC DNA]</scope>
    <source>
        <strain evidence="7 8">DSM 19980</strain>
    </source>
</reference>
<dbReference type="OrthoDB" id="3296441at2"/>
<dbReference type="GO" id="GO:0005886">
    <property type="term" value="C:plasma membrane"/>
    <property type="evidence" value="ECO:0007669"/>
    <property type="project" value="UniProtKB-SubCell"/>
</dbReference>
<dbReference type="PANTHER" id="PTHR33545">
    <property type="entry name" value="UPF0750 MEMBRANE PROTEIN YITT-RELATED"/>
    <property type="match status" value="1"/>
</dbReference>
<feature type="transmembrane region" description="Helical" evidence="6">
    <location>
        <begin position="15"/>
        <end position="35"/>
    </location>
</feature>
<name>A0A1M5E7W1_9GAMM</name>
<keyword evidence="8" id="KW-1185">Reference proteome</keyword>
<feature type="transmembrane region" description="Helical" evidence="6">
    <location>
        <begin position="176"/>
        <end position="193"/>
    </location>
</feature>
<dbReference type="EMBL" id="FQUJ01000021">
    <property type="protein sequence ID" value="SHF75224.1"/>
    <property type="molecule type" value="Genomic_DNA"/>
</dbReference>
<keyword evidence="5 6" id="KW-0472">Membrane</keyword>
<keyword evidence="4 6" id="KW-1133">Transmembrane helix</keyword>
<dbReference type="Pfam" id="PF02588">
    <property type="entry name" value="YitT_membrane"/>
    <property type="match status" value="1"/>
</dbReference>
<evidence type="ECO:0000313" key="7">
    <source>
        <dbReference type="EMBL" id="SHF75224.1"/>
    </source>
</evidence>
<evidence type="ECO:0000256" key="6">
    <source>
        <dbReference type="SAM" id="Phobius"/>
    </source>
</evidence>
<feature type="transmembrane region" description="Helical" evidence="6">
    <location>
        <begin position="149"/>
        <end position="170"/>
    </location>
</feature>
<comment type="subcellular location">
    <subcellularLocation>
        <location evidence="1">Cell membrane</location>
        <topology evidence="1">Multi-pass membrane protein</topology>
    </subcellularLocation>
</comment>
<evidence type="ECO:0000256" key="2">
    <source>
        <dbReference type="ARBA" id="ARBA00022475"/>
    </source>
</evidence>
<evidence type="ECO:0000313" key="8">
    <source>
        <dbReference type="Proteomes" id="UP000184346"/>
    </source>
</evidence>
<evidence type="ECO:0000256" key="1">
    <source>
        <dbReference type="ARBA" id="ARBA00004651"/>
    </source>
</evidence>
<dbReference type="AlphaFoldDB" id="A0A1M5E7W1"/>
<dbReference type="InterPro" id="IPR003740">
    <property type="entry name" value="YitT"/>
</dbReference>
<keyword evidence="2" id="KW-1003">Cell membrane</keyword>
<organism evidence="7 8">
    <name type="scientific">Modicisalibacter ilicicola DSM 19980</name>
    <dbReference type="NCBI Taxonomy" id="1121942"/>
    <lineage>
        <taxon>Bacteria</taxon>
        <taxon>Pseudomonadati</taxon>
        <taxon>Pseudomonadota</taxon>
        <taxon>Gammaproteobacteria</taxon>
        <taxon>Oceanospirillales</taxon>
        <taxon>Halomonadaceae</taxon>
        <taxon>Modicisalibacter</taxon>
    </lineage>
</organism>
<dbReference type="PANTHER" id="PTHR33545:SF5">
    <property type="entry name" value="UPF0750 MEMBRANE PROTEIN YITT"/>
    <property type="match status" value="1"/>
</dbReference>
<dbReference type="InterPro" id="IPR051461">
    <property type="entry name" value="UPF0750_membrane"/>
</dbReference>
<dbReference type="STRING" id="1121942.SAMN02745148_03441"/>
<gene>
    <name evidence="7" type="ORF">SAMN02745148_03441</name>
</gene>
<dbReference type="RefSeq" id="WP_072825140.1">
    <property type="nucleotide sequence ID" value="NZ_FQUJ01000021.1"/>
</dbReference>